<feature type="domain" description="2EXR" evidence="2">
    <location>
        <begin position="5"/>
        <end position="149"/>
    </location>
</feature>
<gene>
    <name evidence="3" type="ORF">B0H64DRAFT_466363</name>
</gene>
<dbReference type="AlphaFoldDB" id="A0AAE0LR27"/>
<feature type="compositionally biased region" description="Acidic residues" evidence="1">
    <location>
        <begin position="71"/>
        <end position="97"/>
    </location>
</feature>
<dbReference type="Proteomes" id="UP001278766">
    <property type="component" value="Unassembled WGS sequence"/>
</dbReference>
<dbReference type="RefSeq" id="XP_062657233.1">
    <property type="nucleotide sequence ID" value="XM_062807690.1"/>
</dbReference>
<dbReference type="GeneID" id="87844638"/>
<evidence type="ECO:0000259" key="2">
    <source>
        <dbReference type="Pfam" id="PF20150"/>
    </source>
</evidence>
<reference evidence="3" key="1">
    <citation type="journal article" date="2023" name="Mol. Phylogenet. Evol.">
        <title>Genome-scale phylogeny and comparative genomics of the fungal order Sordariales.</title>
        <authorList>
            <person name="Hensen N."/>
            <person name="Bonometti L."/>
            <person name="Westerberg I."/>
            <person name="Brannstrom I.O."/>
            <person name="Guillou S."/>
            <person name="Cros-Aarteil S."/>
            <person name="Calhoun S."/>
            <person name="Haridas S."/>
            <person name="Kuo A."/>
            <person name="Mondo S."/>
            <person name="Pangilinan J."/>
            <person name="Riley R."/>
            <person name="LaButti K."/>
            <person name="Andreopoulos B."/>
            <person name="Lipzen A."/>
            <person name="Chen C."/>
            <person name="Yan M."/>
            <person name="Daum C."/>
            <person name="Ng V."/>
            <person name="Clum A."/>
            <person name="Steindorff A."/>
            <person name="Ohm R.A."/>
            <person name="Martin F."/>
            <person name="Silar P."/>
            <person name="Natvig D.O."/>
            <person name="Lalanne C."/>
            <person name="Gautier V."/>
            <person name="Ament-Velasquez S.L."/>
            <person name="Kruys A."/>
            <person name="Hutchinson M.I."/>
            <person name="Powell A.J."/>
            <person name="Barry K."/>
            <person name="Miller A.N."/>
            <person name="Grigoriev I.V."/>
            <person name="Debuchy R."/>
            <person name="Gladieux P."/>
            <person name="Hiltunen Thoren M."/>
            <person name="Johannesson H."/>
        </authorList>
    </citation>
    <scope>NUCLEOTIDE SEQUENCE</scope>
    <source>
        <strain evidence="3">CBS 168.71</strain>
    </source>
</reference>
<keyword evidence="4" id="KW-1185">Reference proteome</keyword>
<name>A0AAE0LR27_9PEZI</name>
<reference evidence="3" key="2">
    <citation type="submission" date="2023-06" db="EMBL/GenBank/DDBJ databases">
        <authorList>
            <consortium name="Lawrence Berkeley National Laboratory"/>
            <person name="Haridas S."/>
            <person name="Hensen N."/>
            <person name="Bonometti L."/>
            <person name="Westerberg I."/>
            <person name="Brannstrom I.O."/>
            <person name="Guillou S."/>
            <person name="Cros-Aarteil S."/>
            <person name="Calhoun S."/>
            <person name="Kuo A."/>
            <person name="Mondo S."/>
            <person name="Pangilinan J."/>
            <person name="Riley R."/>
            <person name="Labutti K."/>
            <person name="Andreopoulos B."/>
            <person name="Lipzen A."/>
            <person name="Chen C."/>
            <person name="Yanf M."/>
            <person name="Daum C."/>
            <person name="Ng V."/>
            <person name="Clum A."/>
            <person name="Steindorff A."/>
            <person name="Ohm R."/>
            <person name="Martin F."/>
            <person name="Silar P."/>
            <person name="Natvig D."/>
            <person name="Lalanne C."/>
            <person name="Gautier V."/>
            <person name="Ament-Velasquez S.L."/>
            <person name="Kruys A."/>
            <person name="Hutchinson M.I."/>
            <person name="Powell A.J."/>
            <person name="Barry K."/>
            <person name="Miller A.N."/>
            <person name="Grigoriev I.V."/>
            <person name="Debuchy R."/>
            <person name="Gladieux P."/>
            <person name="Thoren M.H."/>
            <person name="Johannesson H."/>
        </authorList>
    </citation>
    <scope>NUCLEOTIDE SEQUENCE</scope>
    <source>
        <strain evidence="3">CBS 168.71</strain>
    </source>
</reference>
<accession>A0AAE0LR27</accession>
<comment type="caution">
    <text evidence="3">The sequence shown here is derived from an EMBL/GenBank/DDBJ whole genome shotgun (WGS) entry which is preliminary data.</text>
</comment>
<protein>
    <recommendedName>
        <fullName evidence="2">2EXR domain-containing protein</fullName>
    </recommendedName>
</protein>
<dbReference type="EMBL" id="JAUEPN010000006">
    <property type="protein sequence ID" value="KAK3293719.1"/>
    <property type="molecule type" value="Genomic_DNA"/>
</dbReference>
<dbReference type="Pfam" id="PF20150">
    <property type="entry name" value="2EXR"/>
    <property type="match status" value="1"/>
</dbReference>
<feature type="region of interest" description="Disordered" evidence="1">
    <location>
        <begin position="58"/>
        <end position="116"/>
    </location>
</feature>
<organism evidence="3 4">
    <name type="scientific">Chaetomium fimeti</name>
    <dbReference type="NCBI Taxonomy" id="1854472"/>
    <lineage>
        <taxon>Eukaryota</taxon>
        <taxon>Fungi</taxon>
        <taxon>Dikarya</taxon>
        <taxon>Ascomycota</taxon>
        <taxon>Pezizomycotina</taxon>
        <taxon>Sordariomycetes</taxon>
        <taxon>Sordariomycetidae</taxon>
        <taxon>Sordariales</taxon>
        <taxon>Chaetomiaceae</taxon>
        <taxon>Chaetomium</taxon>
    </lineage>
</organism>
<evidence type="ECO:0000256" key="1">
    <source>
        <dbReference type="SAM" id="MobiDB-lite"/>
    </source>
</evidence>
<evidence type="ECO:0000313" key="3">
    <source>
        <dbReference type="EMBL" id="KAK3293719.1"/>
    </source>
</evidence>
<sequence length="375" mass="43247">MPPTFHYFPKLPKSIREDIWACAIRPNKASAHLFTIYNAGIKRERSLISHHTLNPRRSRGFALAAPPASISDDEDDEEDNGHDEDDGNNENDQDYESAEDHESAGDDENDGGDGEEHLRSISWVQGNRSTYLMDAGLWAACRESRATIARRFKLAEWEMMLEEDKNWEADEAEHVDDKEDLPDAPTAAWFVLEGESVRCLTNPRTDLFLLEALNIDTIDWKRIPGLPLFTCRRRSEYRVRHMALNCPLVAGWHDDEGQQVIKVASGELSWLENLWFINYFLRRREGAPSTSTRERYRFYGNGCIFTEVRHCDWDWYAMPGGISVSEFLVVLESEVASYCSQRDGVRRPYRAGGYDYRYFGDRPEIGVLAYEQRDV</sequence>
<dbReference type="InterPro" id="IPR045518">
    <property type="entry name" value="2EXR"/>
</dbReference>
<evidence type="ECO:0000313" key="4">
    <source>
        <dbReference type="Proteomes" id="UP001278766"/>
    </source>
</evidence>
<proteinExistence type="predicted"/>